<feature type="transmembrane region" description="Helical" evidence="2">
    <location>
        <begin position="40"/>
        <end position="61"/>
    </location>
</feature>
<dbReference type="EMBL" id="FNSD01000001">
    <property type="protein sequence ID" value="SEB72969.1"/>
    <property type="molecule type" value="Genomic_DNA"/>
</dbReference>
<gene>
    <name evidence="3" type="ORF">SAMN05443244_1681</name>
</gene>
<keyword evidence="2" id="KW-0472">Membrane</keyword>
<evidence type="ECO:0000256" key="2">
    <source>
        <dbReference type="SAM" id="Phobius"/>
    </source>
</evidence>
<keyword evidence="2" id="KW-1133">Transmembrane helix</keyword>
<sequence length="102" mass="11045">MLSRNLYILSGTLVLFATISYVVAVTGLAHEPGAPSDASLWRTIGIVMLLLGLVIALLGVLQSMFEQADRRTPGGQAGVHREYERRRQAQKNASRPPNSGRG</sequence>
<feature type="compositionally biased region" description="Polar residues" evidence="1">
    <location>
        <begin position="90"/>
        <end position="102"/>
    </location>
</feature>
<evidence type="ECO:0000313" key="3">
    <source>
        <dbReference type="EMBL" id="SEB72969.1"/>
    </source>
</evidence>
<keyword evidence="2" id="KW-0812">Transmembrane</keyword>
<proteinExistence type="predicted"/>
<dbReference type="RefSeq" id="WP_074653300.1">
    <property type="nucleotide sequence ID" value="NZ_FNSD01000001.1"/>
</dbReference>
<organism evidence="3 4">
    <name type="scientific">Terriglobus roseus</name>
    <dbReference type="NCBI Taxonomy" id="392734"/>
    <lineage>
        <taxon>Bacteria</taxon>
        <taxon>Pseudomonadati</taxon>
        <taxon>Acidobacteriota</taxon>
        <taxon>Terriglobia</taxon>
        <taxon>Terriglobales</taxon>
        <taxon>Acidobacteriaceae</taxon>
        <taxon>Terriglobus</taxon>
    </lineage>
</organism>
<protein>
    <submittedName>
        <fullName evidence="3">Uncharacterized protein</fullName>
    </submittedName>
</protein>
<evidence type="ECO:0000256" key="1">
    <source>
        <dbReference type="SAM" id="MobiDB-lite"/>
    </source>
</evidence>
<accession>A0A1H4LQA5</accession>
<evidence type="ECO:0000313" key="4">
    <source>
        <dbReference type="Proteomes" id="UP000182409"/>
    </source>
</evidence>
<dbReference type="Proteomes" id="UP000182409">
    <property type="component" value="Unassembled WGS sequence"/>
</dbReference>
<name>A0A1H4LQA5_9BACT</name>
<reference evidence="3 4" key="1">
    <citation type="submission" date="2016-10" db="EMBL/GenBank/DDBJ databases">
        <authorList>
            <person name="de Groot N.N."/>
        </authorList>
    </citation>
    <scope>NUCLEOTIDE SEQUENCE [LARGE SCALE GENOMIC DNA]</scope>
    <source>
        <strain evidence="3 4">AB35.6</strain>
    </source>
</reference>
<feature type="region of interest" description="Disordered" evidence="1">
    <location>
        <begin position="68"/>
        <end position="102"/>
    </location>
</feature>
<dbReference type="AlphaFoldDB" id="A0A1H4LQA5"/>